<evidence type="ECO:0000313" key="2">
    <source>
        <dbReference type="Proteomes" id="UP000006055"/>
    </source>
</evidence>
<dbReference type="STRING" id="706587.Desti_5101"/>
<evidence type="ECO:0008006" key="3">
    <source>
        <dbReference type="Google" id="ProtNLM"/>
    </source>
</evidence>
<organism evidence="1 2">
    <name type="scientific">Desulfomonile tiedjei (strain ATCC 49306 / DSM 6799 / DCB-1)</name>
    <dbReference type="NCBI Taxonomy" id="706587"/>
    <lineage>
        <taxon>Bacteria</taxon>
        <taxon>Pseudomonadati</taxon>
        <taxon>Thermodesulfobacteriota</taxon>
        <taxon>Desulfomonilia</taxon>
        <taxon>Desulfomonilales</taxon>
        <taxon>Desulfomonilaceae</taxon>
        <taxon>Desulfomonile</taxon>
    </lineage>
</organism>
<dbReference type="AlphaFoldDB" id="I4CDS0"/>
<dbReference type="EMBL" id="CP003360">
    <property type="protein sequence ID" value="AFM27711.1"/>
    <property type="molecule type" value="Genomic_DNA"/>
</dbReference>
<gene>
    <name evidence="1" type="ordered locus">Desti_5101</name>
</gene>
<protein>
    <recommendedName>
        <fullName evidence="3">Periplasmic heavy metal sensor</fullName>
    </recommendedName>
</protein>
<accession>I4CDS0</accession>
<proteinExistence type="predicted"/>
<dbReference type="RefSeq" id="WP_014812813.1">
    <property type="nucleotide sequence ID" value="NC_018025.1"/>
</dbReference>
<sequence length="173" mass="19579">MKKTLFIGIFVFSLALNLAVAATLGWHIWKERSVTGATMIALSDKPEAPVNPEDIRGIRRIMAQQDRTGLLEIRSKLAEKNLEVLELIAKNPQDLNSAEPKIKELVALKEQMERQALSRISRTMAVLPEEKRQVFLTVLKNRACLMPRMGMGMGKGHRQWRENMGMCPAQQSQ</sequence>
<dbReference type="KEGG" id="dti:Desti_5101"/>
<dbReference type="Proteomes" id="UP000006055">
    <property type="component" value="Chromosome"/>
</dbReference>
<dbReference type="InterPro" id="IPR025961">
    <property type="entry name" value="Metal_resist"/>
</dbReference>
<dbReference type="HOGENOM" id="CLU_1545183_0_0_7"/>
<name>I4CDS0_DESTA</name>
<dbReference type="Gene3D" id="1.20.120.1490">
    <property type="match status" value="1"/>
</dbReference>
<keyword evidence="2" id="KW-1185">Reference proteome</keyword>
<reference evidence="2" key="1">
    <citation type="submission" date="2012-06" db="EMBL/GenBank/DDBJ databases">
        <title>Complete sequence of chromosome of Desulfomonile tiedjei DSM 6799.</title>
        <authorList>
            <person name="Lucas S."/>
            <person name="Copeland A."/>
            <person name="Lapidus A."/>
            <person name="Glavina del Rio T."/>
            <person name="Dalin E."/>
            <person name="Tice H."/>
            <person name="Bruce D."/>
            <person name="Goodwin L."/>
            <person name="Pitluck S."/>
            <person name="Peters L."/>
            <person name="Ovchinnikova G."/>
            <person name="Zeytun A."/>
            <person name="Lu M."/>
            <person name="Kyrpides N."/>
            <person name="Mavromatis K."/>
            <person name="Ivanova N."/>
            <person name="Brettin T."/>
            <person name="Detter J.C."/>
            <person name="Han C."/>
            <person name="Larimer F."/>
            <person name="Land M."/>
            <person name="Hauser L."/>
            <person name="Markowitz V."/>
            <person name="Cheng J.-F."/>
            <person name="Hugenholtz P."/>
            <person name="Woyke T."/>
            <person name="Wu D."/>
            <person name="Spring S."/>
            <person name="Schroeder M."/>
            <person name="Brambilla E."/>
            <person name="Klenk H.-P."/>
            <person name="Eisen J.A."/>
        </authorList>
    </citation>
    <scope>NUCLEOTIDE SEQUENCE [LARGE SCALE GENOMIC DNA]</scope>
    <source>
        <strain evidence="2">ATCC 49306 / DSM 6799 / DCB-1</strain>
    </source>
</reference>
<dbReference type="Pfam" id="PF13801">
    <property type="entry name" value="Metal_resist"/>
    <property type="match status" value="1"/>
</dbReference>
<evidence type="ECO:0000313" key="1">
    <source>
        <dbReference type="EMBL" id="AFM27711.1"/>
    </source>
</evidence>